<reference evidence="2 3" key="1">
    <citation type="submission" date="2023-05" db="EMBL/GenBank/DDBJ databases">
        <title>B98-5 Cell Line De Novo Hybrid Assembly: An Optical Mapping Approach.</title>
        <authorList>
            <person name="Kananen K."/>
            <person name="Auerbach J.A."/>
            <person name="Kautto E."/>
            <person name="Blachly J.S."/>
        </authorList>
    </citation>
    <scope>NUCLEOTIDE SEQUENCE [LARGE SCALE GENOMIC DNA]</scope>
    <source>
        <strain evidence="2">B95-8</strain>
        <tissue evidence="2">Cell line</tissue>
    </source>
</reference>
<keyword evidence="1" id="KW-0472">Membrane</keyword>
<protein>
    <submittedName>
        <fullName evidence="2">TLC domain-containing protein 2</fullName>
    </submittedName>
</protein>
<evidence type="ECO:0000313" key="3">
    <source>
        <dbReference type="Proteomes" id="UP001266305"/>
    </source>
</evidence>
<sequence length="234" mass="25299">MPPPCPQAETLHPQMAANPIQSHPRWALVLVAVSIGLGGPLTSDPGSQVVSCLSTAVLSSQYTGFPMVSLLLELNSACLQLRKLLLLLLSRQAPSLAFSMTSWASLATLALFHLVPLGLMSLWLLQQRHEVPLALVILGGVGLATAGIMSILLGIRVLVSDVLRFRPRPSIPGHEKTRRTRTCGDDGPITRDRCHGRYLGEMRPGPEPGDDSLQCTVPIRVRPIDYQHLSVSSI</sequence>
<evidence type="ECO:0000313" key="2">
    <source>
        <dbReference type="EMBL" id="KAK2110559.1"/>
    </source>
</evidence>
<keyword evidence="1" id="KW-1133">Transmembrane helix</keyword>
<keyword evidence="1" id="KW-0812">Transmembrane</keyword>
<dbReference type="EMBL" id="JASSZA010000005">
    <property type="protein sequence ID" value="KAK2110559.1"/>
    <property type="molecule type" value="Genomic_DNA"/>
</dbReference>
<gene>
    <name evidence="2" type="primary">TLCD2</name>
    <name evidence="2" type="ORF">P7K49_010305</name>
</gene>
<organism evidence="2 3">
    <name type="scientific">Saguinus oedipus</name>
    <name type="common">Cotton-top tamarin</name>
    <name type="synonym">Oedipomidas oedipus</name>
    <dbReference type="NCBI Taxonomy" id="9490"/>
    <lineage>
        <taxon>Eukaryota</taxon>
        <taxon>Metazoa</taxon>
        <taxon>Chordata</taxon>
        <taxon>Craniata</taxon>
        <taxon>Vertebrata</taxon>
        <taxon>Euteleostomi</taxon>
        <taxon>Mammalia</taxon>
        <taxon>Eutheria</taxon>
        <taxon>Euarchontoglires</taxon>
        <taxon>Primates</taxon>
        <taxon>Haplorrhini</taxon>
        <taxon>Platyrrhini</taxon>
        <taxon>Cebidae</taxon>
        <taxon>Callitrichinae</taxon>
        <taxon>Saguinus</taxon>
    </lineage>
</organism>
<name>A0ABQ9VNV4_SAGOE</name>
<feature type="transmembrane region" description="Helical" evidence="1">
    <location>
        <begin position="102"/>
        <end position="125"/>
    </location>
</feature>
<feature type="transmembrane region" description="Helical" evidence="1">
    <location>
        <begin position="131"/>
        <end position="159"/>
    </location>
</feature>
<evidence type="ECO:0000256" key="1">
    <source>
        <dbReference type="SAM" id="Phobius"/>
    </source>
</evidence>
<accession>A0ABQ9VNV4</accession>
<proteinExistence type="predicted"/>
<dbReference type="Proteomes" id="UP001266305">
    <property type="component" value="Unassembled WGS sequence"/>
</dbReference>
<keyword evidence="3" id="KW-1185">Reference proteome</keyword>
<comment type="caution">
    <text evidence="2">The sequence shown here is derived from an EMBL/GenBank/DDBJ whole genome shotgun (WGS) entry which is preliminary data.</text>
</comment>